<dbReference type="PRINTS" id="PR00463">
    <property type="entry name" value="EP450I"/>
</dbReference>
<dbReference type="GO" id="GO:0016705">
    <property type="term" value="F:oxidoreductase activity, acting on paired donors, with incorporation or reduction of molecular oxygen"/>
    <property type="evidence" value="ECO:0007669"/>
    <property type="project" value="InterPro"/>
</dbReference>
<dbReference type="InterPro" id="IPR036396">
    <property type="entry name" value="Cyt_P450_sf"/>
</dbReference>
<keyword evidence="4" id="KW-0408">Iron</keyword>
<dbReference type="Pfam" id="PF00067">
    <property type="entry name" value="p450"/>
    <property type="match status" value="1"/>
</dbReference>
<proteinExistence type="inferred from homology"/>
<dbReference type="AlphaFoldDB" id="A0A3F3QAI4"/>
<dbReference type="InterPro" id="IPR002401">
    <property type="entry name" value="Cyt_P450_E_grp-I"/>
</dbReference>
<dbReference type="GO" id="GO:0004497">
    <property type="term" value="F:monooxygenase activity"/>
    <property type="evidence" value="ECO:0007669"/>
    <property type="project" value="UniProtKB-KW"/>
</dbReference>
<keyword evidence="4" id="KW-0349">Heme</keyword>
<dbReference type="GO" id="GO:0020037">
    <property type="term" value="F:heme binding"/>
    <property type="evidence" value="ECO:0007669"/>
    <property type="project" value="InterPro"/>
</dbReference>
<name>A0A3F3QAI4_9EURO</name>
<keyword evidence="4" id="KW-0479">Metal-binding</keyword>
<comment type="cofactor">
    <cofactor evidence="4">
        <name>heme</name>
        <dbReference type="ChEBI" id="CHEBI:30413"/>
    </cofactor>
</comment>
<reference evidence="6 7" key="1">
    <citation type="submission" date="2018-07" db="EMBL/GenBank/DDBJ databases">
        <title>The genomes of Aspergillus section Nigri reveals drivers in fungal speciation.</title>
        <authorList>
            <consortium name="DOE Joint Genome Institute"/>
            <person name="Vesth T.C."/>
            <person name="Nybo J."/>
            <person name="Theobald S."/>
            <person name="Brandl J."/>
            <person name="Frisvad J.C."/>
            <person name="Nielsen K.F."/>
            <person name="Lyhne E.K."/>
            <person name="Kogle M.E."/>
            <person name="Kuo A."/>
            <person name="Riley R."/>
            <person name="Clum A."/>
            <person name="Nolan M."/>
            <person name="Lipzen A."/>
            <person name="Salamov A."/>
            <person name="Henrissat B."/>
            <person name="Wiebenga A."/>
            <person name="De vries R.P."/>
            <person name="Grigoriev I.V."/>
            <person name="Mortensen U.H."/>
            <person name="Andersen M.R."/>
            <person name="Baker S.E."/>
        </authorList>
    </citation>
    <scope>NUCLEOTIDE SEQUENCE [LARGE SCALE GENOMIC DNA]</scope>
    <source>
        <strain evidence="6 7">CBS 139.54b</strain>
    </source>
</reference>
<dbReference type="PANTHER" id="PTHR24305">
    <property type="entry name" value="CYTOCHROME P450"/>
    <property type="match status" value="1"/>
</dbReference>
<evidence type="ECO:0000256" key="1">
    <source>
        <dbReference type="ARBA" id="ARBA00010617"/>
    </source>
</evidence>
<evidence type="ECO:0000256" key="5">
    <source>
        <dbReference type="SAM" id="Phobius"/>
    </source>
</evidence>
<keyword evidence="5" id="KW-1133">Transmembrane helix</keyword>
<evidence type="ECO:0000256" key="3">
    <source>
        <dbReference type="ARBA" id="ARBA00023033"/>
    </source>
</evidence>
<dbReference type="RefSeq" id="XP_026628834.1">
    <property type="nucleotide sequence ID" value="XM_026765400.1"/>
</dbReference>
<evidence type="ECO:0000313" key="7">
    <source>
        <dbReference type="Proteomes" id="UP000253729"/>
    </source>
</evidence>
<dbReference type="GeneID" id="38133756"/>
<dbReference type="GO" id="GO:0005506">
    <property type="term" value="F:iron ion binding"/>
    <property type="evidence" value="ECO:0007669"/>
    <property type="project" value="InterPro"/>
</dbReference>
<dbReference type="STRING" id="1341132.A0A3F3QAI4"/>
<protein>
    <submittedName>
        <fullName evidence="6">Cytochrome P450</fullName>
    </submittedName>
</protein>
<dbReference type="Gene3D" id="1.10.630.10">
    <property type="entry name" value="Cytochrome P450"/>
    <property type="match status" value="1"/>
</dbReference>
<organism evidence="6 7">
    <name type="scientific">Aspergillus welwitschiae</name>
    <dbReference type="NCBI Taxonomy" id="1341132"/>
    <lineage>
        <taxon>Eukaryota</taxon>
        <taxon>Fungi</taxon>
        <taxon>Dikarya</taxon>
        <taxon>Ascomycota</taxon>
        <taxon>Pezizomycotina</taxon>
        <taxon>Eurotiomycetes</taxon>
        <taxon>Eurotiomycetidae</taxon>
        <taxon>Eurotiales</taxon>
        <taxon>Aspergillaceae</taxon>
        <taxon>Aspergillus</taxon>
        <taxon>Aspergillus subgen. Circumdati</taxon>
    </lineage>
</organism>
<dbReference type="EMBL" id="KZ852039">
    <property type="protein sequence ID" value="RDH35812.1"/>
    <property type="molecule type" value="Genomic_DNA"/>
</dbReference>
<dbReference type="Proteomes" id="UP000253729">
    <property type="component" value="Unassembled WGS sequence"/>
</dbReference>
<dbReference type="InterPro" id="IPR050121">
    <property type="entry name" value="Cytochrome_P450_monoxygenase"/>
</dbReference>
<keyword evidence="5" id="KW-0472">Membrane</keyword>
<dbReference type="PANTHER" id="PTHR24305:SF166">
    <property type="entry name" value="CYTOCHROME P450 12A4, MITOCHONDRIAL-RELATED"/>
    <property type="match status" value="1"/>
</dbReference>
<evidence type="ECO:0000256" key="4">
    <source>
        <dbReference type="PIRSR" id="PIRSR602401-1"/>
    </source>
</evidence>
<keyword evidence="2" id="KW-0560">Oxidoreductase</keyword>
<dbReference type="CDD" id="cd11070">
    <property type="entry name" value="CYP56-like"/>
    <property type="match status" value="1"/>
</dbReference>
<comment type="similarity">
    <text evidence="1">Belongs to the cytochrome P450 family.</text>
</comment>
<evidence type="ECO:0000313" key="6">
    <source>
        <dbReference type="EMBL" id="RDH35812.1"/>
    </source>
</evidence>
<feature type="transmembrane region" description="Helical" evidence="5">
    <location>
        <begin position="48"/>
        <end position="66"/>
    </location>
</feature>
<keyword evidence="7" id="KW-1185">Reference proteome</keyword>
<keyword evidence="5" id="KW-0812">Transmembrane</keyword>
<keyword evidence="3" id="KW-0503">Monooxygenase</keyword>
<accession>A0A3F3QAI4</accession>
<feature type="binding site" description="axial binding residue" evidence="4">
    <location>
        <position position="530"/>
    </location>
    <ligand>
        <name>heme</name>
        <dbReference type="ChEBI" id="CHEBI:30413"/>
    </ligand>
    <ligandPart>
        <name>Fe</name>
        <dbReference type="ChEBI" id="CHEBI:18248"/>
    </ligandPart>
</feature>
<dbReference type="SUPFAM" id="SSF48264">
    <property type="entry name" value="Cytochrome P450"/>
    <property type="match status" value="1"/>
</dbReference>
<sequence length="592" mass="67098">MLGLPSAMIAYTLVLGFIGLVVFDYIWNLAQNIRKAQRTKLPYVASPYNVSIIFIILFGWLLPLLAEYCLPQWMGDLLYDNVGTYRWTVRNRQVKRYGKVYMLVNPRGVFCSVADASVVCQIVNARQDFPKPVKLYRILDMYGPNVVTCEDKEWSHHRRYTATTFHEKNNALVWEESIQQTQDMIGQWAEASPLDSTRGSGFTVESTRDDIHKLTLNVLSGAGFGVKAPFKLLPQDSLKNPEDIFRDSPTPPTGFDFTFRSVVAYMNLHIPTMALANNMLPKWVPRPLVPFFKQDFAAHRDLDKYLQRLITTTESRLSGEENPSNLIEGMLISRKPGDTKDAGLSDREIISNMHLFTIAGHETTATTLRFALVLLALHQNVQDWVHNGIAEATKDKLPNIEDWNYDDAFPKLVTPLCVMLETMRLYPPVITIPKCTGDSPSVIHYDGKDYVLEPGTYINLNTNGLHYSEEYWGDDATLFQPQRWDARNKGSFLARNADLPGLAGPGLEYPTIHKPVRGAYIPFSDGFRACLGKKFSQVEFVAALTTVLRQYRIELADSSEKGRINAERVLNQSTSIITLAMGEEVPLLFRRR</sequence>
<dbReference type="PRINTS" id="PR00385">
    <property type="entry name" value="P450"/>
</dbReference>
<feature type="transmembrane region" description="Helical" evidence="5">
    <location>
        <begin position="6"/>
        <end position="27"/>
    </location>
</feature>
<evidence type="ECO:0000256" key="2">
    <source>
        <dbReference type="ARBA" id="ARBA00023002"/>
    </source>
</evidence>
<dbReference type="InterPro" id="IPR001128">
    <property type="entry name" value="Cyt_P450"/>
</dbReference>
<gene>
    <name evidence="6" type="ORF">BDQ94DRAFT_139296</name>
</gene>